<evidence type="ECO:0000256" key="10">
    <source>
        <dbReference type="ARBA" id="ARBA00022777"/>
    </source>
</evidence>
<dbReference type="FunFam" id="3.40.50.1260:FF:000006">
    <property type="entry name" value="Phosphoglycerate kinase"/>
    <property type="match status" value="1"/>
</dbReference>
<organism evidence="17 18">
    <name type="scientific">Kolteria novifilia</name>
    <dbReference type="NCBI Taxonomy" id="2527975"/>
    <lineage>
        <taxon>Bacteria</taxon>
        <taxon>Pseudomonadati</taxon>
        <taxon>Planctomycetota</taxon>
        <taxon>Planctomycetia</taxon>
        <taxon>Kolteriales</taxon>
        <taxon>Kolteriaceae</taxon>
        <taxon>Kolteria</taxon>
    </lineage>
</organism>
<comment type="subunit">
    <text evidence="4 13">Monomer.</text>
</comment>
<proteinExistence type="inferred from homology"/>
<feature type="binding site" evidence="13">
    <location>
        <position position="295"/>
    </location>
    <ligand>
        <name>ATP</name>
        <dbReference type="ChEBI" id="CHEBI:30616"/>
    </ligand>
</feature>
<feature type="binding site" evidence="14">
    <location>
        <position position="122"/>
    </location>
    <ligand>
        <name>(2R)-3-phosphoglycerate</name>
        <dbReference type="ChEBI" id="CHEBI:58272"/>
    </ligand>
</feature>
<evidence type="ECO:0000256" key="15">
    <source>
        <dbReference type="PIRSR" id="PIRSR000724-2"/>
    </source>
</evidence>
<feature type="binding site" evidence="13 14">
    <location>
        <begin position="60"/>
        <end position="63"/>
    </location>
    <ligand>
        <name>substrate</name>
    </ligand>
</feature>
<dbReference type="RefSeq" id="WP_145263167.1">
    <property type="nucleotide sequence ID" value="NZ_CP036279.1"/>
</dbReference>
<evidence type="ECO:0000256" key="5">
    <source>
        <dbReference type="ARBA" id="ARBA00013061"/>
    </source>
</evidence>
<reference evidence="17 18" key="1">
    <citation type="submission" date="2019-02" db="EMBL/GenBank/DDBJ databases">
        <title>Deep-cultivation of Planctomycetes and their phenomic and genomic characterization uncovers novel biology.</title>
        <authorList>
            <person name="Wiegand S."/>
            <person name="Jogler M."/>
            <person name="Boedeker C."/>
            <person name="Pinto D."/>
            <person name="Vollmers J."/>
            <person name="Rivas-Marin E."/>
            <person name="Kohn T."/>
            <person name="Peeters S.H."/>
            <person name="Heuer A."/>
            <person name="Rast P."/>
            <person name="Oberbeckmann S."/>
            <person name="Bunk B."/>
            <person name="Jeske O."/>
            <person name="Meyerdierks A."/>
            <person name="Storesund J.E."/>
            <person name="Kallscheuer N."/>
            <person name="Luecker S."/>
            <person name="Lage O.M."/>
            <person name="Pohl T."/>
            <person name="Merkel B.J."/>
            <person name="Hornburger P."/>
            <person name="Mueller R.-W."/>
            <person name="Bruemmer F."/>
            <person name="Labrenz M."/>
            <person name="Spormann A.M."/>
            <person name="Op den Camp H."/>
            <person name="Overmann J."/>
            <person name="Amann R."/>
            <person name="Jetten M.S.M."/>
            <person name="Mascher T."/>
            <person name="Medema M.H."/>
            <person name="Devos D.P."/>
            <person name="Kaster A.-K."/>
            <person name="Ovreas L."/>
            <person name="Rohde M."/>
            <person name="Galperin M.Y."/>
            <person name="Jogler C."/>
        </authorList>
    </citation>
    <scope>NUCLEOTIDE SEQUENCE [LARGE SCALE GENOMIC DNA]</scope>
    <source>
        <strain evidence="17 18">Pan216</strain>
    </source>
</reference>
<feature type="binding site" evidence="13">
    <location>
        <begin position="352"/>
        <end position="355"/>
    </location>
    <ligand>
        <name>ATP</name>
        <dbReference type="ChEBI" id="CHEBI:30616"/>
    </ligand>
</feature>
<protein>
    <recommendedName>
        <fullName evidence="6 13">Phosphoglycerate kinase</fullName>
        <ecNumber evidence="5 13">2.7.2.3</ecNumber>
    </recommendedName>
</protein>
<dbReference type="PANTHER" id="PTHR11406:SF23">
    <property type="entry name" value="PHOSPHOGLYCERATE KINASE 1, CHLOROPLASTIC-RELATED"/>
    <property type="match status" value="1"/>
</dbReference>
<dbReference type="InterPro" id="IPR001576">
    <property type="entry name" value="Phosphoglycerate_kinase"/>
</dbReference>
<dbReference type="EMBL" id="CP036279">
    <property type="protein sequence ID" value="QDU64753.1"/>
    <property type="molecule type" value="Genomic_DNA"/>
</dbReference>
<feature type="binding site" evidence="13">
    <location>
        <position position="37"/>
    </location>
    <ligand>
        <name>substrate</name>
    </ligand>
</feature>
<evidence type="ECO:0000256" key="16">
    <source>
        <dbReference type="RuleBase" id="RU000532"/>
    </source>
</evidence>
<dbReference type="AlphaFoldDB" id="A0A518BCX5"/>
<feature type="binding site" evidence="13">
    <location>
        <position position="122"/>
    </location>
    <ligand>
        <name>substrate</name>
    </ligand>
</feature>
<dbReference type="SUPFAM" id="SSF53748">
    <property type="entry name" value="Phosphoglycerate kinase"/>
    <property type="match status" value="1"/>
</dbReference>
<evidence type="ECO:0000256" key="11">
    <source>
        <dbReference type="ARBA" id="ARBA00022840"/>
    </source>
</evidence>
<accession>A0A518BCX5</accession>
<evidence type="ECO:0000256" key="6">
    <source>
        <dbReference type="ARBA" id="ARBA00016471"/>
    </source>
</evidence>
<dbReference type="PROSITE" id="PS00111">
    <property type="entry name" value="PGLYCERATE_KINASE"/>
    <property type="match status" value="1"/>
</dbReference>
<feature type="binding site" evidence="14">
    <location>
        <position position="37"/>
    </location>
    <ligand>
        <name>(2R)-3-phosphoglycerate</name>
        <dbReference type="ChEBI" id="CHEBI:58272"/>
    </ligand>
</feature>
<feature type="binding site" evidence="13 14">
    <location>
        <begin position="21"/>
        <end position="23"/>
    </location>
    <ligand>
        <name>substrate</name>
    </ligand>
</feature>
<keyword evidence="11 13" id="KW-0067">ATP-binding</keyword>
<evidence type="ECO:0000256" key="4">
    <source>
        <dbReference type="ARBA" id="ARBA00011245"/>
    </source>
</evidence>
<evidence type="ECO:0000313" key="18">
    <source>
        <dbReference type="Proteomes" id="UP000317093"/>
    </source>
</evidence>
<dbReference type="InterPro" id="IPR015824">
    <property type="entry name" value="Phosphoglycerate_kinase_N"/>
</dbReference>
<dbReference type="GO" id="GO:0005829">
    <property type="term" value="C:cytosol"/>
    <property type="evidence" value="ECO:0007669"/>
    <property type="project" value="TreeGrafter"/>
</dbReference>
<evidence type="ECO:0000256" key="8">
    <source>
        <dbReference type="ARBA" id="ARBA00022679"/>
    </source>
</evidence>
<dbReference type="FunFam" id="3.40.50.1260:FF:000031">
    <property type="entry name" value="Phosphoglycerate kinase 1"/>
    <property type="match status" value="1"/>
</dbReference>
<dbReference type="InterPro" id="IPR015911">
    <property type="entry name" value="Phosphoglycerate_kinase_CS"/>
</dbReference>
<evidence type="ECO:0000256" key="12">
    <source>
        <dbReference type="ARBA" id="ARBA00023152"/>
    </source>
</evidence>
<dbReference type="OrthoDB" id="9808460at2"/>
<keyword evidence="12 13" id="KW-0324">Glycolysis</keyword>
<keyword evidence="9 13" id="KW-0547">Nucleotide-binding</keyword>
<dbReference type="UniPathway" id="UPA00109">
    <property type="reaction ID" value="UER00185"/>
</dbReference>
<name>A0A518BCX5_9BACT</name>
<dbReference type="InterPro" id="IPR036043">
    <property type="entry name" value="Phosphoglycerate_kinase_sf"/>
</dbReference>
<evidence type="ECO:0000256" key="1">
    <source>
        <dbReference type="ARBA" id="ARBA00000642"/>
    </source>
</evidence>
<dbReference type="Pfam" id="PF00162">
    <property type="entry name" value="PGK"/>
    <property type="match status" value="1"/>
</dbReference>
<comment type="catalytic activity">
    <reaction evidence="1 13 16">
        <text>(2R)-3-phosphoglycerate + ATP = (2R)-3-phospho-glyceroyl phosphate + ADP</text>
        <dbReference type="Rhea" id="RHEA:14801"/>
        <dbReference type="ChEBI" id="CHEBI:30616"/>
        <dbReference type="ChEBI" id="CHEBI:57604"/>
        <dbReference type="ChEBI" id="CHEBI:58272"/>
        <dbReference type="ChEBI" id="CHEBI:456216"/>
        <dbReference type="EC" id="2.7.2.3"/>
    </reaction>
</comment>
<evidence type="ECO:0000256" key="3">
    <source>
        <dbReference type="ARBA" id="ARBA00008982"/>
    </source>
</evidence>
<gene>
    <name evidence="13 17" type="primary">pgk</name>
    <name evidence="17" type="ORF">Pan216_56450</name>
</gene>
<dbReference type="Gene3D" id="3.40.50.1260">
    <property type="entry name" value="Phosphoglycerate kinase, N-terminal domain"/>
    <property type="match status" value="2"/>
</dbReference>
<dbReference type="GO" id="GO:0005524">
    <property type="term" value="F:ATP binding"/>
    <property type="evidence" value="ECO:0007669"/>
    <property type="project" value="UniProtKB-KW"/>
</dbReference>
<dbReference type="GO" id="GO:0004618">
    <property type="term" value="F:phosphoglycerate kinase activity"/>
    <property type="evidence" value="ECO:0007669"/>
    <property type="project" value="UniProtKB-UniRule"/>
</dbReference>
<evidence type="ECO:0000256" key="13">
    <source>
        <dbReference type="HAMAP-Rule" id="MF_00145"/>
    </source>
</evidence>
<dbReference type="EC" id="2.7.2.3" evidence="5 13"/>
<dbReference type="PANTHER" id="PTHR11406">
    <property type="entry name" value="PHOSPHOGLYCERATE KINASE"/>
    <property type="match status" value="1"/>
</dbReference>
<dbReference type="GO" id="GO:0006094">
    <property type="term" value="P:gluconeogenesis"/>
    <property type="evidence" value="ECO:0007669"/>
    <property type="project" value="TreeGrafter"/>
</dbReference>
<evidence type="ECO:0000256" key="9">
    <source>
        <dbReference type="ARBA" id="ARBA00022741"/>
    </source>
</evidence>
<dbReference type="KEGG" id="knv:Pan216_56450"/>
<keyword evidence="10 13" id="KW-0418">Kinase</keyword>
<sequence>MAKKTLRDVTISGKRVLIRVDFNCPLGADGSVANDRRIRSALPTIQFALGGGASVVLMSHLGRPKGDPETDKKFKLDAVATRLGELLDGKTVRKSDEVIGPESQRLASELKPGEVLVLENLRFHPGEKKGDEAFAKELAGLADIYVNDAFGTCHRTDASMYAVPKQFPEGSRVVGFLVARELEVLEELLGSPKRPMIGVMGGAKVSDKMGFIEAVLKQVDRLLIGGAMTYTFRKAKGESVGSSLVEADKLDLANKLIELAGDKLLLPIDHLVAERPEASAATQVVTDEIPDGWCGVDIGPATIERYGSEIAGASTVLWNGPLGKFEDEPFQKGTRGVAEAMAKCAGVTVVGGGESAEAVEVFGLASEMTHVSTGGGAFLEYVEGKPFAALEVIDEA</sequence>
<feature type="binding site" evidence="13">
    <location>
        <position position="155"/>
    </location>
    <ligand>
        <name>substrate</name>
    </ligand>
</feature>
<dbReference type="GO" id="GO:0043531">
    <property type="term" value="F:ADP binding"/>
    <property type="evidence" value="ECO:0007669"/>
    <property type="project" value="TreeGrafter"/>
</dbReference>
<feature type="binding site" evidence="13 15">
    <location>
        <position position="208"/>
    </location>
    <ligand>
        <name>ATP</name>
        <dbReference type="ChEBI" id="CHEBI:30616"/>
    </ligand>
</feature>
<evidence type="ECO:0000256" key="14">
    <source>
        <dbReference type="PIRSR" id="PIRSR000724-1"/>
    </source>
</evidence>
<keyword evidence="8 13" id="KW-0808">Transferase</keyword>
<dbReference type="GO" id="GO:0006096">
    <property type="term" value="P:glycolytic process"/>
    <property type="evidence" value="ECO:0007669"/>
    <property type="project" value="UniProtKB-UniRule"/>
</dbReference>
<dbReference type="PIRSF" id="PIRSF000724">
    <property type="entry name" value="Pgk"/>
    <property type="match status" value="1"/>
</dbReference>
<feature type="binding site" evidence="13 15">
    <location>
        <position position="326"/>
    </location>
    <ligand>
        <name>ATP</name>
        <dbReference type="ChEBI" id="CHEBI:30616"/>
    </ligand>
</feature>
<keyword evidence="7 13" id="KW-0963">Cytoplasm</keyword>
<comment type="pathway">
    <text evidence="2 13">Carbohydrate degradation; glycolysis; pyruvate from D-glyceraldehyde 3-phosphate: step 2/5.</text>
</comment>
<evidence type="ECO:0000313" key="17">
    <source>
        <dbReference type="EMBL" id="QDU64753.1"/>
    </source>
</evidence>
<keyword evidence="18" id="KW-1185">Reference proteome</keyword>
<feature type="binding site" evidence="14">
    <location>
        <position position="155"/>
    </location>
    <ligand>
        <name>(2R)-3-phosphoglycerate</name>
        <dbReference type="ChEBI" id="CHEBI:58272"/>
    </ligand>
</feature>
<evidence type="ECO:0000256" key="2">
    <source>
        <dbReference type="ARBA" id="ARBA00004838"/>
    </source>
</evidence>
<dbReference type="Proteomes" id="UP000317093">
    <property type="component" value="Chromosome"/>
</dbReference>
<dbReference type="PRINTS" id="PR00477">
    <property type="entry name" value="PHGLYCKINASE"/>
</dbReference>
<evidence type="ECO:0000256" key="7">
    <source>
        <dbReference type="ARBA" id="ARBA00022490"/>
    </source>
</evidence>
<comment type="similarity">
    <text evidence="3 13 16">Belongs to the phosphoglycerate kinase family.</text>
</comment>
<dbReference type="HAMAP" id="MF_00145">
    <property type="entry name" value="Phosphoglyc_kinase"/>
    <property type="match status" value="1"/>
</dbReference>
<comment type="subcellular location">
    <subcellularLocation>
        <location evidence="13">Cytoplasm</location>
    </subcellularLocation>
</comment>